<dbReference type="Gene3D" id="1.10.443.20">
    <property type="entry name" value="Centromere DNA-binding protein complex CBF3 subunit, domain 2"/>
    <property type="match status" value="1"/>
</dbReference>
<gene>
    <name evidence="5" type="ORF">KFL_013540010</name>
</gene>
<evidence type="ECO:0000256" key="2">
    <source>
        <dbReference type="SAM" id="MobiDB-lite"/>
    </source>
</evidence>
<name>A0A1Y1IQK9_KLENI</name>
<keyword evidence="3" id="KW-0732">Signal</keyword>
<dbReference type="Pfam" id="PF16787">
    <property type="entry name" value="NDC10_II"/>
    <property type="match status" value="1"/>
</dbReference>
<reference evidence="5 6" key="1">
    <citation type="journal article" date="2014" name="Nat. Commun.">
        <title>Klebsormidium flaccidum genome reveals primary factors for plant terrestrial adaptation.</title>
        <authorList>
            <person name="Hori K."/>
            <person name="Maruyama F."/>
            <person name="Fujisawa T."/>
            <person name="Togashi T."/>
            <person name="Yamamoto N."/>
            <person name="Seo M."/>
            <person name="Sato S."/>
            <person name="Yamada T."/>
            <person name="Mori H."/>
            <person name="Tajima N."/>
            <person name="Moriyama T."/>
            <person name="Ikeuchi M."/>
            <person name="Watanabe M."/>
            <person name="Wada H."/>
            <person name="Kobayashi K."/>
            <person name="Saito M."/>
            <person name="Masuda T."/>
            <person name="Sasaki-Sekimoto Y."/>
            <person name="Mashiguchi K."/>
            <person name="Awai K."/>
            <person name="Shimojima M."/>
            <person name="Masuda S."/>
            <person name="Iwai M."/>
            <person name="Nobusawa T."/>
            <person name="Narise T."/>
            <person name="Kondo S."/>
            <person name="Saito H."/>
            <person name="Sato R."/>
            <person name="Murakawa M."/>
            <person name="Ihara Y."/>
            <person name="Oshima-Yamada Y."/>
            <person name="Ohtaka K."/>
            <person name="Satoh M."/>
            <person name="Sonobe K."/>
            <person name="Ishii M."/>
            <person name="Ohtani R."/>
            <person name="Kanamori-Sato M."/>
            <person name="Honoki R."/>
            <person name="Miyazaki D."/>
            <person name="Mochizuki H."/>
            <person name="Umetsu J."/>
            <person name="Higashi K."/>
            <person name="Shibata D."/>
            <person name="Kamiya Y."/>
            <person name="Sato N."/>
            <person name="Nakamura Y."/>
            <person name="Tabata S."/>
            <person name="Ida S."/>
            <person name="Kurokawa K."/>
            <person name="Ohta H."/>
        </authorList>
    </citation>
    <scope>NUCLEOTIDE SEQUENCE [LARGE SCALE GENOMIC DNA]</scope>
    <source>
        <strain evidence="5 6">NIES-2285</strain>
    </source>
</reference>
<evidence type="ECO:0000256" key="1">
    <source>
        <dbReference type="SAM" id="Coils"/>
    </source>
</evidence>
<evidence type="ECO:0000313" key="5">
    <source>
        <dbReference type="EMBL" id="GAQ93195.1"/>
    </source>
</evidence>
<dbReference type="Proteomes" id="UP000054558">
    <property type="component" value="Unassembled WGS sequence"/>
</dbReference>
<dbReference type="InterPro" id="IPR038279">
    <property type="entry name" value="Ndc10_dom2_sf"/>
</dbReference>
<dbReference type="EMBL" id="DF238303">
    <property type="protein sequence ID" value="GAQ93195.1"/>
    <property type="molecule type" value="Genomic_DNA"/>
</dbReference>
<feature type="region of interest" description="Disordered" evidence="2">
    <location>
        <begin position="45"/>
        <end position="79"/>
    </location>
</feature>
<sequence length="819" mass="91871">MAASSRGAILGLALLAPTLAATELTVCAADEDDAYDELEQIEELDVEGAANMEGDERSDSDSSISDMEGDDPEDESPDQTNVILTKLAAVRSDATRRLYRANRKDYQRFWERRHLLKAGTTVSCAAVTKAGVGKFVVAKRKRSHSWLNNHMKAFQWVFRAYKRPADATVPDLRRLAVVEDTMKFAKEKSANRAKDEYEDRQKGLSAGYSPQEYCQISEYWLNMLRKGHKGDSREPPPFTALQLRADFLWLNTALGRGQDAYNRQLPDQFVYNMPYVGPDQADVFATVTRNGKTNKNARAEFIGALRNRNVMICCVGAEAMRTIWRFHIEKNPSTSSPDFSSKQSWYDTPVAPGRATKKNPHGHLTYNTYYKYFRAAFEANNISSDKVVHAGRGHGTRAAAAAGADPRELQSLGRWTYANFDMSYLTSLPPKALVIQAGVNKDDTRGRPLLKSYIVPRGRVQPPDELLQLLLPWLDAALAAIKERNVRGRASDRDLAAEGVLLRWKKERVIFLQDAAVLWSAYQDLTIYQLPVFKHPKWEPFRQEVLAMCERYKDLAVDEVDDSILPAEVATALIALEERIIALHDQLAEVRAQENAGSREREEGLRSAVEELGRKMDQLTQQVAAAAPTVCTACGHRHEAPAPSQAEVGGGSGGASTSGAANIPPAAGAGRSAQVRRDEPNVPATVTYDLGGVKSVRDVVDLFERDDPTGRRSLLWMEENGPKNWRAQQKIPRQRFDDIKVIYDGVCALAIYRRRTVETAANLLEDLQRRERFSFRQLRLFIRKKRVEAKERHKEAVEEVKEARIERDFGEMLSAECSP</sequence>
<dbReference type="OMA" id="GTSTECH"/>
<feature type="compositionally biased region" description="Low complexity" evidence="2">
    <location>
        <begin position="657"/>
        <end position="670"/>
    </location>
</feature>
<dbReference type="SUPFAM" id="SSF56349">
    <property type="entry name" value="DNA breaking-rejoining enzymes"/>
    <property type="match status" value="1"/>
</dbReference>
<dbReference type="OrthoDB" id="549491at2759"/>
<feature type="domain" description="Ndc10" evidence="4">
    <location>
        <begin position="226"/>
        <end position="537"/>
    </location>
</feature>
<keyword evidence="6" id="KW-1185">Reference proteome</keyword>
<dbReference type="GO" id="GO:0003677">
    <property type="term" value="F:DNA binding"/>
    <property type="evidence" value="ECO:0007669"/>
    <property type="project" value="InterPro"/>
</dbReference>
<feature type="signal peptide" evidence="3">
    <location>
        <begin position="1"/>
        <end position="20"/>
    </location>
</feature>
<feature type="chain" id="PRO_5012463127" evidence="3">
    <location>
        <begin position="21"/>
        <end position="819"/>
    </location>
</feature>
<keyword evidence="1" id="KW-0175">Coiled coil</keyword>
<accession>A0A1Y1IQK9</accession>
<evidence type="ECO:0000259" key="4">
    <source>
        <dbReference type="Pfam" id="PF16787"/>
    </source>
</evidence>
<feature type="region of interest" description="Disordered" evidence="2">
    <location>
        <begin position="637"/>
        <end position="686"/>
    </location>
</feature>
<dbReference type="InterPro" id="IPR011010">
    <property type="entry name" value="DNA_brk_join_enz"/>
</dbReference>
<feature type="compositionally biased region" description="Acidic residues" evidence="2">
    <location>
        <begin position="67"/>
        <end position="77"/>
    </location>
</feature>
<feature type="coiled-coil region" evidence="1">
    <location>
        <begin position="573"/>
        <end position="622"/>
    </location>
</feature>
<protein>
    <submittedName>
        <fullName evidence="5">Putative Integrase-like, catalytic core</fullName>
    </submittedName>
</protein>
<dbReference type="STRING" id="105231.A0A1Y1IQK9"/>
<dbReference type="InterPro" id="IPR031872">
    <property type="entry name" value="NDC10_II"/>
</dbReference>
<dbReference type="AlphaFoldDB" id="A0A1Y1IQK9"/>
<organism evidence="5 6">
    <name type="scientific">Klebsormidium nitens</name>
    <name type="common">Green alga</name>
    <name type="synonym">Ulothrix nitens</name>
    <dbReference type="NCBI Taxonomy" id="105231"/>
    <lineage>
        <taxon>Eukaryota</taxon>
        <taxon>Viridiplantae</taxon>
        <taxon>Streptophyta</taxon>
        <taxon>Klebsormidiophyceae</taxon>
        <taxon>Klebsormidiales</taxon>
        <taxon>Klebsormidiaceae</taxon>
        <taxon>Klebsormidium</taxon>
    </lineage>
</organism>
<evidence type="ECO:0000256" key="3">
    <source>
        <dbReference type="SAM" id="SignalP"/>
    </source>
</evidence>
<proteinExistence type="predicted"/>
<evidence type="ECO:0000313" key="6">
    <source>
        <dbReference type="Proteomes" id="UP000054558"/>
    </source>
</evidence>